<gene>
    <name evidence="1" type="ORF">ENR15_16760</name>
</gene>
<protein>
    <submittedName>
        <fullName evidence="1">Uncharacterized protein</fullName>
    </submittedName>
</protein>
<organism evidence="1">
    <name type="scientific">Planktothricoides sp. SpSt-374</name>
    <dbReference type="NCBI Taxonomy" id="2282167"/>
    <lineage>
        <taxon>Bacteria</taxon>
        <taxon>Bacillati</taxon>
        <taxon>Cyanobacteriota</taxon>
        <taxon>Cyanophyceae</taxon>
        <taxon>Oscillatoriophycideae</taxon>
        <taxon>Oscillatoriales</taxon>
        <taxon>Oscillatoriaceae</taxon>
        <taxon>Planktothricoides</taxon>
    </lineage>
</organism>
<name>A0A7C3ZLZ6_9CYAN</name>
<proteinExistence type="predicted"/>
<reference evidence="1" key="1">
    <citation type="journal article" date="2020" name="mSystems">
        <title>Genome- and Community-Level Interaction Insights into Carbon Utilization and Element Cycling Functions of Hydrothermarchaeota in Hydrothermal Sediment.</title>
        <authorList>
            <person name="Zhou Z."/>
            <person name="Liu Y."/>
            <person name="Xu W."/>
            <person name="Pan J."/>
            <person name="Luo Z.H."/>
            <person name="Li M."/>
        </authorList>
    </citation>
    <scope>NUCLEOTIDE SEQUENCE [LARGE SCALE GENOMIC DNA]</scope>
    <source>
        <strain evidence="1">SpSt-374</strain>
    </source>
</reference>
<accession>A0A7C3ZLZ6</accession>
<evidence type="ECO:0000313" key="1">
    <source>
        <dbReference type="EMBL" id="HGG02242.1"/>
    </source>
</evidence>
<dbReference type="AlphaFoldDB" id="A0A7C3ZLZ6"/>
<comment type="caution">
    <text evidence="1">The sequence shown here is derived from an EMBL/GenBank/DDBJ whole genome shotgun (WGS) entry which is preliminary data.</text>
</comment>
<dbReference type="EMBL" id="DSPX01000170">
    <property type="protein sequence ID" value="HGG02242.1"/>
    <property type="molecule type" value="Genomic_DNA"/>
</dbReference>
<sequence length="62" mass="6626">MTTNGMRAAVHHIGGDAWKLSQNWSETPFAQGTTTEIDNASGTGALFSRQIPKGLWEPPSVA</sequence>